<accession>A0A9X1HKX2</accession>
<dbReference type="AlphaFoldDB" id="A0A9X1HKX2"/>
<protein>
    <submittedName>
        <fullName evidence="2">IS200/IS605 family transposase</fullName>
    </submittedName>
</protein>
<dbReference type="GO" id="GO:0003677">
    <property type="term" value="F:DNA binding"/>
    <property type="evidence" value="ECO:0007669"/>
    <property type="project" value="InterPro"/>
</dbReference>
<dbReference type="Pfam" id="PF01797">
    <property type="entry name" value="Y1_Tnp"/>
    <property type="match status" value="1"/>
</dbReference>
<comment type="caution">
    <text evidence="2">The sequence shown here is derived from an EMBL/GenBank/DDBJ whole genome shotgun (WGS) entry which is preliminary data.</text>
</comment>
<dbReference type="InterPro" id="IPR002686">
    <property type="entry name" value="Transposase_17"/>
</dbReference>
<name>A0A9X1HKX2_9BACT</name>
<evidence type="ECO:0000259" key="1">
    <source>
        <dbReference type="SMART" id="SM01321"/>
    </source>
</evidence>
<gene>
    <name evidence="2" type="primary">tnpA</name>
    <name evidence="2" type="ORF">LDX50_00005</name>
</gene>
<dbReference type="NCBIfam" id="NF033573">
    <property type="entry name" value="transpos_IS200"/>
    <property type="match status" value="1"/>
</dbReference>
<reference evidence="2" key="1">
    <citation type="submission" date="2021-09" db="EMBL/GenBank/DDBJ databases">
        <title>Fulvivirga sp. isolated from coastal sediment.</title>
        <authorList>
            <person name="Yu H."/>
        </authorList>
    </citation>
    <scope>NUCLEOTIDE SEQUENCE</scope>
    <source>
        <strain evidence="2">1062</strain>
    </source>
</reference>
<evidence type="ECO:0000313" key="3">
    <source>
        <dbReference type="Proteomes" id="UP001139409"/>
    </source>
</evidence>
<dbReference type="SUPFAM" id="SSF143422">
    <property type="entry name" value="Transposase IS200-like"/>
    <property type="match status" value="1"/>
</dbReference>
<dbReference type="PANTHER" id="PTHR33360">
    <property type="entry name" value="TRANSPOSASE FOR INSERTION SEQUENCE ELEMENT IS200"/>
    <property type="match status" value="1"/>
</dbReference>
<dbReference type="Gene3D" id="3.30.70.1290">
    <property type="entry name" value="Transposase IS200-like"/>
    <property type="match status" value="1"/>
</dbReference>
<dbReference type="PANTHER" id="PTHR33360:SF2">
    <property type="entry name" value="TRANSPOSASE FOR INSERTION SEQUENCE ELEMENT IS200"/>
    <property type="match status" value="1"/>
</dbReference>
<dbReference type="InterPro" id="IPR036515">
    <property type="entry name" value="Transposase_17_sf"/>
</dbReference>
<feature type="domain" description="Transposase IS200-like" evidence="1">
    <location>
        <begin position="5"/>
        <end position="119"/>
    </location>
</feature>
<dbReference type="Proteomes" id="UP001139409">
    <property type="component" value="Unassembled WGS sequence"/>
</dbReference>
<dbReference type="SMART" id="SM01321">
    <property type="entry name" value="Y1_Tnp"/>
    <property type="match status" value="1"/>
</dbReference>
<dbReference type="GO" id="GO:0004803">
    <property type="term" value="F:transposase activity"/>
    <property type="evidence" value="ECO:0007669"/>
    <property type="project" value="InterPro"/>
</dbReference>
<organism evidence="2 3">
    <name type="scientific">Fulvivirga sedimenti</name>
    <dbReference type="NCBI Taxonomy" id="2879465"/>
    <lineage>
        <taxon>Bacteria</taxon>
        <taxon>Pseudomonadati</taxon>
        <taxon>Bacteroidota</taxon>
        <taxon>Cytophagia</taxon>
        <taxon>Cytophagales</taxon>
        <taxon>Fulvivirgaceae</taxon>
        <taxon>Fulvivirga</taxon>
    </lineage>
</organism>
<keyword evidence="3" id="KW-1185">Reference proteome</keyword>
<dbReference type="GO" id="GO:0006313">
    <property type="term" value="P:DNA transposition"/>
    <property type="evidence" value="ECO:0007669"/>
    <property type="project" value="InterPro"/>
</dbReference>
<dbReference type="EMBL" id="JAIXNE010000001">
    <property type="protein sequence ID" value="MCA6073226.1"/>
    <property type="molecule type" value="Genomic_DNA"/>
</dbReference>
<proteinExistence type="predicted"/>
<dbReference type="RefSeq" id="WP_225696345.1">
    <property type="nucleotide sequence ID" value="NZ_JAIXNE010000001.1"/>
</dbReference>
<evidence type="ECO:0000313" key="2">
    <source>
        <dbReference type="EMBL" id="MCA6073226.1"/>
    </source>
</evidence>
<sequence>MSGTFTQLQIHIVFSVKGRQMLINESIEEKLYKFISGVIKNNGHKLLQINGMPDHVHILISISPNQSISELVKYIKQGSSHMINSSRLIRDKFSWQSGYAAFSCSKSHSSKVINYIKNQKIHHQKKSFLQEYKTFLDENNVIYDTRFI</sequence>